<accession>A0ABR1Q9M3</accession>
<evidence type="ECO:0000313" key="2">
    <source>
        <dbReference type="EMBL" id="KAK7949248.1"/>
    </source>
</evidence>
<feature type="region of interest" description="Disordered" evidence="1">
    <location>
        <begin position="1"/>
        <end position="123"/>
    </location>
</feature>
<dbReference type="Proteomes" id="UP001391051">
    <property type="component" value="Unassembled WGS sequence"/>
</dbReference>
<dbReference type="EMBL" id="JAQQWE010000006">
    <property type="protein sequence ID" value="KAK7949248.1"/>
    <property type="molecule type" value="Genomic_DNA"/>
</dbReference>
<name>A0ABR1Q9M3_9PEZI</name>
<keyword evidence="3" id="KW-1185">Reference proteome</keyword>
<evidence type="ECO:0000256" key="1">
    <source>
        <dbReference type="SAM" id="MobiDB-lite"/>
    </source>
</evidence>
<protein>
    <submittedName>
        <fullName evidence="2">Uncharacterized protein</fullName>
    </submittedName>
</protein>
<dbReference type="RefSeq" id="XP_066698754.1">
    <property type="nucleotide sequence ID" value="XM_066846356.1"/>
</dbReference>
<evidence type="ECO:0000313" key="3">
    <source>
        <dbReference type="Proteomes" id="UP001391051"/>
    </source>
</evidence>
<dbReference type="GeneID" id="92079418"/>
<reference evidence="2 3" key="1">
    <citation type="submission" date="2023-01" db="EMBL/GenBank/DDBJ databases">
        <title>Analysis of 21 Apiospora genomes using comparative genomics revels a genus with tremendous synthesis potential of carbohydrate active enzymes and secondary metabolites.</title>
        <authorList>
            <person name="Sorensen T."/>
        </authorList>
    </citation>
    <scope>NUCLEOTIDE SEQUENCE [LARGE SCALE GENOMIC DNA]</scope>
    <source>
        <strain evidence="2 3">CBS 24483</strain>
    </source>
</reference>
<feature type="compositionally biased region" description="Low complexity" evidence="1">
    <location>
        <begin position="1"/>
        <end position="12"/>
    </location>
</feature>
<gene>
    <name evidence="2" type="ORF">PG986_010134</name>
</gene>
<feature type="compositionally biased region" description="Low complexity" evidence="1">
    <location>
        <begin position="43"/>
        <end position="52"/>
    </location>
</feature>
<sequence>MPRFSSRSSSVSAYDDDIDAITPCPLPAATATTGTSQAKSPASVSSSSSSSSYFTGSPHHKPSSEEEPPRHGRRSSSSSSRHRRMLAAALGLHRPSSTRSPSPTTTTTSSLHEANSEEDLDTFASRRRDSVRALERGAGGDPERLWRRMLELQQTYGCYNSARMSAALESGDASLRPSRACLNLLNEHMVLLPDDADYAVRDSSSSTTATSSKHHH</sequence>
<comment type="caution">
    <text evidence="2">The sequence shown here is derived from an EMBL/GenBank/DDBJ whole genome shotgun (WGS) entry which is preliminary data.</text>
</comment>
<feature type="compositionally biased region" description="Low complexity" evidence="1">
    <location>
        <begin position="94"/>
        <end position="110"/>
    </location>
</feature>
<proteinExistence type="predicted"/>
<organism evidence="2 3">
    <name type="scientific">Apiospora aurea</name>
    <dbReference type="NCBI Taxonomy" id="335848"/>
    <lineage>
        <taxon>Eukaryota</taxon>
        <taxon>Fungi</taxon>
        <taxon>Dikarya</taxon>
        <taxon>Ascomycota</taxon>
        <taxon>Pezizomycotina</taxon>
        <taxon>Sordariomycetes</taxon>
        <taxon>Xylariomycetidae</taxon>
        <taxon>Amphisphaeriales</taxon>
        <taxon>Apiosporaceae</taxon>
        <taxon>Apiospora</taxon>
    </lineage>
</organism>